<dbReference type="EMBL" id="FNKK01000002">
    <property type="protein sequence ID" value="SDQ34722.1"/>
    <property type="molecule type" value="Genomic_DNA"/>
</dbReference>
<dbReference type="InterPro" id="IPR023696">
    <property type="entry name" value="Ureohydrolase_dom_sf"/>
</dbReference>
<dbReference type="GO" id="GO:0005737">
    <property type="term" value="C:cytoplasm"/>
    <property type="evidence" value="ECO:0007669"/>
    <property type="project" value="TreeGrafter"/>
</dbReference>
<dbReference type="InterPro" id="IPR037138">
    <property type="entry name" value="His_deacetylse_dom_sf"/>
</dbReference>
<accession>A0A1H1A4Z8</accession>
<reference evidence="3 4" key="1">
    <citation type="submission" date="2016-10" db="EMBL/GenBank/DDBJ databases">
        <authorList>
            <person name="de Groot N.N."/>
        </authorList>
    </citation>
    <scope>NUCLEOTIDE SEQUENCE [LARGE SCALE GENOMIC DNA]</scope>
    <source>
        <strain evidence="3 4">DSM 43794</strain>
    </source>
</reference>
<dbReference type="CDD" id="cd09996">
    <property type="entry name" value="HDAC_classII_1"/>
    <property type="match status" value="1"/>
</dbReference>
<feature type="domain" description="Histone deacetylase" evidence="2">
    <location>
        <begin position="36"/>
        <end position="326"/>
    </location>
</feature>
<keyword evidence="4" id="KW-1185">Reference proteome</keyword>
<dbReference type="SUPFAM" id="SSF52768">
    <property type="entry name" value="Arginase/deacetylase"/>
    <property type="match status" value="1"/>
</dbReference>
<dbReference type="InterPro" id="IPR023801">
    <property type="entry name" value="His_deacetylse_dom"/>
</dbReference>
<evidence type="ECO:0000313" key="3">
    <source>
        <dbReference type="EMBL" id="SDQ34722.1"/>
    </source>
</evidence>
<dbReference type="PANTHER" id="PTHR10625">
    <property type="entry name" value="HISTONE DEACETYLASE HDAC1-RELATED"/>
    <property type="match status" value="1"/>
</dbReference>
<evidence type="ECO:0000259" key="2">
    <source>
        <dbReference type="Pfam" id="PF00850"/>
    </source>
</evidence>
<evidence type="ECO:0000313" key="4">
    <source>
        <dbReference type="Proteomes" id="UP000217103"/>
    </source>
</evidence>
<proteinExistence type="inferred from homology"/>
<dbReference type="GO" id="GO:0040029">
    <property type="term" value="P:epigenetic regulation of gene expression"/>
    <property type="evidence" value="ECO:0007669"/>
    <property type="project" value="TreeGrafter"/>
</dbReference>
<gene>
    <name evidence="3" type="ORF">SAMN04489764_0322</name>
</gene>
<dbReference type="PANTHER" id="PTHR10625:SF31">
    <property type="entry name" value="HISTONE DEACETYLASE DOMAIN-CONTAINING PROTEIN"/>
    <property type="match status" value="1"/>
</dbReference>
<comment type="similarity">
    <text evidence="1">Belongs to the histone deacetylase family.</text>
</comment>
<dbReference type="AlphaFoldDB" id="A0A1H1A4Z8"/>
<dbReference type="Gene3D" id="3.40.800.20">
    <property type="entry name" value="Histone deacetylase domain"/>
    <property type="match status" value="1"/>
</dbReference>
<organism evidence="3 4">
    <name type="scientific">Thermostaphylospora chromogena</name>
    <dbReference type="NCBI Taxonomy" id="35622"/>
    <lineage>
        <taxon>Bacteria</taxon>
        <taxon>Bacillati</taxon>
        <taxon>Actinomycetota</taxon>
        <taxon>Actinomycetes</taxon>
        <taxon>Streptosporangiales</taxon>
        <taxon>Thermomonosporaceae</taxon>
        <taxon>Thermostaphylospora</taxon>
    </lineage>
</organism>
<dbReference type="PRINTS" id="PR01270">
    <property type="entry name" value="HDASUPER"/>
</dbReference>
<dbReference type="STRING" id="35622.SAMN04489764_0322"/>
<sequence>MTTGYVYHEVFGWHDTGTSGGVLPSDPAAGVQPFVHFENAETKRRMHELIVVSGLIDRLERIRPRPATEEEILRIHTPEHLERIKAESRLPKGGDAGDGMSPFGKGGYEIAALAAGGVIAAVDAVVSGRVDNAYALVRPPGHHAVAAQGMGFCIFSNLAIAAAHARAVLGVERIGILDWDVHHGNGTQAAFYDDPSVLTISLHQDNVFPPNSGAVTETGTGAGEGYSINVPLPPGTGDGGYLHAMDEVVVPALRRFRPDLILVASGFDAGAMDPLARQMLTSAGYRALTQRLMDVAAEVCDGRIAMSHEGGYSPIYVPFCGLAVVETLAGAEPFTDPLLPVVSGYAGHDLQPNQKAVIDAAAALAARIGA</sequence>
<dbReference type="RefSeq" id="WP_093257142.1">
    <property type="nucleotide sequence ID" value="NZ_FNKK01000002.1"/>
</dbReference>
<evidence type="ECO:0000256" key="1">
    <source>
        <dbReference type="ARBA" id="ARBA00005947"/>
    </source>
</evidence>
<dbReference type="GO" id="GO:0004407">
    <property type="term" value="F:histone deacetylase activity"/>
    <property type="evidence" value="ECO:0007669"/>
    <property type="project" value="TreeGrafter"/>
</dbReference>
<protein>
    <submittedName>
        <fullName evidence="3">Acetoin utilization deacetylase AcuC</fullName>
    </submittedName>
</protein>
<dbReference type="Pfam" id="PF00850">
    <property type="entry name" value="Hist_deacetyl"/>
    <property type="match status" value="1"/>
</dbReference>
<dbReference type="Proteomes" id="UP000217103">
    <property type="component" value="Unassembled WGS sequence"/>
</dbReference>
<name>A0A1H1A4Z8_9ACTN</name>
<dbReference type="InterPro" id="IPR000286">
    <property type="entry name" value="HDACs"/>
</dbReference>
<dbReference type="OrthoDB" id="9808367at2"/>